<proteinExistence type="predicted"/>
<dbReference type="EMBL" id="UINC01012397">
    <property type="protein sequence ID" value="SVA54162.1"/>
    <property type="molecule type" value="Genomic_DNA"/>
</dbReference>
<keyword evidence="1" id="KW-0472">Membrane</keyword>
<sequence length="79" mass="8870">MSLRFKFLCVGLPALIIPWINYLYIQKMEGVLRDGLERSALVEATRIAQALATPEFALAGLPSETQIPEDSESDRQTIY</sequence>
<feature type="transmembrane region" description="Helical" evidence="1">
    <location>
        <begin position="7"/>
        <end position="25"/>
    </location>
</feature>
<organism evidence="2">
    <name type="scientific">marine metagenome</name>
    <dbReference type="NCBI Taxonomy" id="408172"/>
    <lineage>
        <taxon>unclassified sequences</taxon>
        <taxon>metagenomes</taxon>
        <taxon>ecological metagenomes</taxon>
    </lineage>
</organism>
<name>A0A381WP35_9ZZZZ</name>
<accession>A0A381WP35</accession>
<evidence type="ECO:0000256" key="1">
    <source>
        <dbReference type="SAM" id="Phobius"/>
    </source>
</evidence>
<keyword evidence="1" id="KW-0812">Transmembrane</keyword>
<keyword evidence="1" id="KW-1133">Transmembrane helix</keyword>
<protein>
    <submittedName>
        <fullName evidence="2">Uncharacterized protein</fullName>
    </submittedName>
</protein>
<dbReference type="AlphaFoldDB" id="A0A381WP35"/>
<gene>
    <name evidence="2" type="ORF">METZ01_LOCUS107016</name>
</gene>
<evidence type="ECO:0000313" key="2">
    <source>
        <dbReference type="EMBL" id="SVA54162.1"/>
    </source>
</evidence>
<feature type="non-terminal residue" evidence="2">
    <location>
        <position position="79"/>
    </location>
</feature>
<reference evidence="2" key="1">
    <citation type="submission" date="2018-05" db="EMBL/GenBank/DDBJ databases">
        <authorList>
            <person name="Lanie J.A."/>
            <person name="Ng W.-L."/>
            <person name="Kazmierczak K.M."/>
            <person name="Andrzejewski T.M."/>
            <person name="Davidsen T.M."/>
            <person name="Wayne K.J."/>
            <person name="Tettelin H."/>
            <person name="Glass J.I."/>
            <person name="Rusch D."/>
            <person name="Podicherti R."/>
            <person name="Tsui H.-C.T."/>
            <person name="Winkler M.E."/>
        </authorList>
    </citation>
    <scope>NUCLEOTIDE SEQUENCE</scope>
</reference>